<comment type="similarity">
    <text evidence="1 4">Belongs to the PstS family.</text>
</comment>
<proteinExistence type="inferred from homology"/>
<comment type="caution">
    <text evidence="6">The sequence shown here is derived from an EMBL/GenBank/DDBJ whole genome shotgun (WGS) entry which is preliminary data.</text>
</comment>
<evidence type="ECO:0000256" key="3">
    <source>
        <dbReference type="ARBA" id="ARBA00022729"/>
    </source>
</evidence>
<dbReference type="CDD" id="cd13654">
    <property type="entry name" value="PBP2_phosphate_like_2"/>
    <property type="match status" value="1"/>
</dbReference>
<dbReference type="Proteomes" id="UP001500665">
    <property type="component" value="Unassembled WGS sequence"/>
</dbReference>
<protein>
    <recommendedName>
        <fullName evidence="4">Phosphate-binding protein</fullName>
    </recommendedName>
</protein>
<feature type="domain" description="PBP" evidence="5">
    <location>
        <begin position="33"/>
        <end position="286"/>
    </location>
</feature>
<accession>A0ABP4BWG2</accession>
<organism evidence="6 7">
    <name type="scientific">Actinocorallia libanotica</name>
    <dbReference type="NCBI Taxonomy" id="46162"/>
    <lineage>
        <taxon>Bacteria</taxon>
        <taxon>Bacillati</taxon>
        <taxon>Actinomycetota</taxon>
        <taxon>Actinomycetes</taxon>
        <taxon>Streptosporangiales</taxon>
        <taxon>Thermomonosporaceae</taxon>
        <taxon>Actinocorallia</taxon>
    </lineage>
</organism>
<evidence type="ECO:0000313" key="7">
    <source>
        <dbReference type="Proteomes" id="UP001500665"/>
    </source>
</evidence>
<dbReference type="InterPro" id="IPR024370">
    <property type="entry name" value="PBP_domain"/>
</dbReference>
<dbReference type="InterPro" id="IPR011862">
    <property type="entry name" value="Phos-bd"/>
</dbReference>
<feature type="chain" id="PRO_5045004705" description="Phosphate-binding protein" evidence="4">
    <location>
        <begin position="27"/>
        <end position="320"/>
    </location>
</feature>
<name>A0ABP4BWG2_9ACTN</name>
<evidence type="ECO:0000256" key="1">
    <source>
        <dbReference type="ARBA" id="ARBA00008725"/>
    </source>
</evidence>
<dbReference type="PROSITE" id="PS51257">
    <property type="entry name" value="PROKAR_LIPOPROTEIN"/>
    <property type="match status" value="1"/>
</dbReference>
<dbReference type="RefSeq" id="WP_344242551.1">
    <property type="nucleotide sequence ID" value="NZ_BAAAHH010000017.1"/>
</dbReference>
<keyword evidence="4" id="KW-0592">Phosphate transport</keyword>
<keyword evidence="7" id="KW-1185">Reference proteome</keyword>
<keyword evidence="3 4" id="KW-0732">Signal</keyword>
<dbReference type="SUPFAM" id="SSF53850">
    <property type="entry name" value="Periplasmic binding protein-like II"/>
    <property type="match status" value="1"/>
</dbReference>
<evidence type="ECO:0000259" key="5">
    <source>
        <dbReference type="Pfam" id="PF12849"/>
    </source>
</evidence>
<dbReference type="NCBIfam" id="TIGR02136">
    <property type="entry name" value="ptsS_2"/>
    <property type="match status" value="1"/>
</dbReference>
<sequence>MSISMRGTTRTAAVLAGMTLALTACGGGGEDSSGDQQLSGTIKIDGSSTVAPLTTVASELFVEENGRVQVPVGTSGTGGGFEKFCAGESDVSNASRPIKDEEKAACDAKGIKYAEFTVANDALTVVVSKDNTWAKCLTVEQLKKIWEPGSKVNNWNQVDPTFPNEPLKLFGAGTDSGTFDYFTDVINGEEGASRTDYQPSEDDNVTVTGVSGSKGGLGYFGFSYFEENADKLTAVQVDGGDGCVAPSVQAAQDGTYKPLSRPLFIYPSASALKRPEVKAFLEFYVNNHKQIAEKAKFVPLHPAQEANLKQALTDLQQQAG</sequence>
<dbReference type="PANTHER" id="PTHR30570:SF1">
    <property type="entry name" value="PHOSPHATE-BINDING PROTEIN PSTS"/>
    <property type="match status" value="1"/>
</dbReference>
<gene>
    <name evidence="6" type="ORF">GCM10009550_41740</name>
</gene>
<reference evidence="7" key="1">
    <citation type="journal article" date="2019" name="Int. J. Syst. Evol. Microbiol.">
        <title>The Global Catalogue of Microorganisms (GCM) 10K type strain sequencing project: providing services to taxonomists for standard genome sequencing and annotation.</title>
        <authorList>
            <consortium name="The Broad Institute Genomics Platform"/>
            <consortium name="The Broad Institute Genome Sequencing Center for Infectious Disease"/>
            <person name="Wu L."/>
            <person name="Ma J."/>
        </authorList>
    </citation>
    <scope>NUCLEOTIDE SEQUENCE [LARGE SCALE GENOMIC DNA]</scope>
    <source>
        <strain evidence="7">JCM 10696</strain>
    </source>
</reference>
<dbReference type="InterPro" id="IPR050811">
    <property type="entry name" value="Phosphate_ABC_transporter"/>
</dbReference>
<dbReference type="Gene3D" id="3.40.190.10">
    <property type="entry name" value="Periplasmic binding protein-like II"/>
    <property type="match status" value="2"/>
</dbReference>
<evidence type="ECO:0000256" key="4">
    <source>
        <dbReference type="RuleBase" id="RU367119"/>
    </source>
</evidence>
<dbReference type="Pfam" id="PF12849">
    <property type="entry name" value="PBP_like_2"/>
    <property type="match status" value="1"/>
</dbReference>
<evidence type="ECO:0000313" key="6">
    <source>
        <dbReference type="EMBL" id="GAA0956097.1"/>
    </source>
</evidence>
<feature type="signal peptide" evidence="4">
    <location>
        <begin position="1"/>
        <end position="26"/>
    </location>
</feature>
<dbReference type="EMBL" id="BAAAHH010000017">
    <property type="protein sequence ID" value="GAA0956097.1"/>
    <property type="molecule type" value="Genomic_DNA"/>
</dbReference>
<keyword evidence="2 4" id="KW-0813">Transport</keyword>
<comment type="function">
    <text evidence="4">Involved in the system for phosphate transport across the cytoplasmic membrane.</text>
</comment>
<evidence type="ECO:0000256" key="2">
    <source>
        <dbReference type="ARBA" id="ARBA00022448"/>
    </source>
</evidence>
<dbReference type="PANTHER" id="PTHR30570">
    <property type="entry name" value="PERIPLASMIC PHOSPHATE BINDING COMPONENT OF PHOSPHATE ABC TRANSPORTER"/>
    <property type="match status" value="1"/>
</dbReference>